<dbReference type="InterPro" id="IPR004441">
    <property type="entry name" value="rRNA_MeTrfase_TrmH"/>
</dbReference>
<organism evidence="4 5">
    <name type="scientific">Candidatus Abzuiibacterium crystallinum</name>
    <dbReference type="NCBI Taxonomy" id="1974748"/>
    <lineage>
        <taxon>Bacteria</taxon>
        <taxon>Pseudomonadati</taxon>
        <taxon>Candidatus Omnitrophota</taxon>
        <taxon>Candidatus Abzuiibacterium</taxon>
    </lineage>
</organism>
<dbReference type="Pfam" id="PF00588">
    <property type="entry name" value="SpoU_methylase"/>
    <property type="match status" value="1"/>
</dbReference>
<accession>A0A2H0LN43</accession>
<dbReference type="EMBL" id="PCVY01000060">
    <property type="protein sequence ID" value="PIQ85807.1"/>
    <property type="molecule type" value="Genomic_DNA"/>
</dbReference>
<dbReference type="Proteomes" id="UP000230859">
    <property type="component" value="Unassembled WGS sequence"/>
</dbReference>
<dbReference type="PANTHER" id="PTHR46429:SF1">
    <property type="entry name" value="23S RRNA (GUANOSINE-2'-O-)-METHYLTRANSFERASE RLMB"/>
    <property type="match status" value="1"/>
</dbReference>
<keyword evidence="2 4" id="KW-0808">Transferase</keyword>
<protein>
    <submittedName>
        <fullName evidence="4">RNA methyltransferase</fullName>
    </submittedName>
</protein>
<dbReference type="InterPro" id="IPR001537">
    <property type="entry name" value="SpoU_MeTrfase"/>
</dbReference>
<dbReference type="GO" id="GO:0003723">
    <property type="term" value="F:RNA binding"/>
    <property type="evidence" value="ECO:0007669"/>
    <property type="project" value="InterPro"/>
</dbReference>
<dbReference type="GO" id="GO:0032259">
    <property type="term" value="P:methylation"/>
    <property type="evidence" value="ECO:0007669"/>
    <property type="project" value="UniProtKB-KW"/>
</dbReference>
<dbReference type="PANTHER" id="PTHR46429">
    <property type="entry name" value="23S RRNA (GUANOSINE-2'-O-)-METHYLTRANSFERASE RLMB"/>
    <property type="match status" value="1"/>
</dbReference>
<evidence type="ECO:0000313" key="4">
    <source>
        <dbReference type="EMBL" id="PIQ85807.1"/>
    </source>
</evidence>
<dbReference type="GO" id="GO:0008173">
    <property type="term" value="F:RNA methyltransferase activity"/>
    <property type="evidence" value="ECO:0007669"/>
    <property type="project" value="InterPro"/>
</dbReference>
<dbReference type="GO" id="GO:0005829">
    <property type="term" value="C:cytosol"/>
    <property type="evidence" value="ECO:0007669"/>
    <property type="project" value="TreeGrafter"/>
</dbReference>
<dbReference type="GO" id="GO:0006396">
    <property type="term" value="P:RNA processing"/>
    <property type="evidence" value="ECO:0007669"/>
    <property type="project" value="InterPro"/>
</dbReference>
<evidence type="ECO:0000259" key="3">
    <source>
        <dbReference type="Pfam" id="PF00588"/>
    </source>
</evidence>
<evidence type="ECO:0000313" key="5">
    <source>
        <dbReference type="Proteomes" id="UP000230859"/>
    </source>
</evidence>
<reference evidence="4 5" key="1">
    <citation type="submission" date="2017-09" db="EMBL/GenBank/DDBJ databases">
        <title>Depth-based differentiation of microbial function through sediment-hosted aquifers and enrichment of novel symbionts in the deep terrestrial subsurface.</title>
        <authorList>
            <person name="Probst A.J."/>
            <person name="Ladd B."/>
            <person name="Jarett J.K."/>
            <person name="Geller-Mcgrath D.E."/>
            <person name="Sieber C.M."/>
            <person name="Emerson J.B."/>
            <person name="Anantharaman K."/>
            <person name="Thomas B.C."/>
            <person name="Malmstrom R."/>
            <person name="Stieglmeier M."/>
            <person name="Klingl A."/>
            <person name="Woyke T."/>
            <person name="Ryan C.M."/>
            <person name="Banfield J.F."/>
        </authorList>
    </citation>
    <scope>NUCLEOTIDE SEQUENCE [LARGE SCALE GENOMIC DNA]</scope>
    <source>
        <strain evidence="4">CG11_big_fil_rev_8_21_14_0_20_45_26</strain>
    </source>
</reference>
<dbReference type="Gene3D" id="3.40.1280.10">
    <property type="match status" value="1"/>
</dbReference>
<dbReference type="InterPro" id="IPR029028">
    <property type="entry name" value="Alpha/beta_knot_MTases"/>
</dbReference>
<feature type="domain" description="tRNA/rRNA methyltransferase SpoU type" evidence="3">
    <location>
        <begin position="24"/>
        <end position="165"/>
    </location>
</feature>
<dbReference type="InterPro" id="IPR029026">
    <property type="entry name" value="tRNA_m1G_MTases_N"/>
</dbReference>
<dbReference type="AlphaFoldDB" id="A0A2H0LN43"/>
<sequence>MRKLTHPEILTLRSQNAFLPRTPVSICLNDVRSLYNVGSVFRTADGMRAEKLYLCGISGKPPERAITKTALGAETSVPWEYRRQAVPLLKELKAKGYQIVVMEHTTQSVSYADFKPIFPVCLVAGNEVSGVDTAIIDLADVLIDIPMLGEKNSLNVGVAMGIAAYHFLHHSKCGVKTRGV</sequence>
<gene>
    <name evidence="4" type="ORF">COV74_07265</name>
</gene>
<dbReference type="CDD" id="cd18097">
    <property type="entry name" value="SpoU-like"/>
    <property type="match status" value="1"/>
</dbReference>
<proteinExistence type="predicted"/>
<name>A0A2H0LN43_9BACT</name>
<evidence type="ECO:0000256" key="2">
    <source>
        <dbReference type="ARBA" id="ARBA00022679"/>
    </source>
</evidence>
<dbReference type="SUPFAM" id="SSF75217">
    <property type="entry name" value="alpha/beta knot"/>
    <property type="match status" value="1"/>
</dbReference>
<evidence type="ECO:0000256" key="1">
    <source>
        <dbReference type="ARBA" id="ARBA00022603"/>
    </source>
</evidence>
<comment type="caution">
    <text evidence="4">The sequence shown here is derived from an EMBL/GenBank/DDBJ whole genome shotgun (WGS) entry which is preliminary data.</text>
</comment>
<keyword evidence="1 4" id="KW-0489">Methyltransferase</keyword>